<evidence type="ECO:0000256" key="6">
    <source>
        <dbReference type="SAM" id="Phobius"/>
    </source>
</evidence>
<evidence type="ECO:0000256" key="5">
    <source>
        <dbReference type="SAM" id="MobiDB-lite"/>
    </source>
</evidence>
<feature type="transmembrane region" description="Helical" evidence="6">
    <location>
        <begin position="302"/>
        <end position="320"/>
    </location>
</feature>
<dbReference type="Pfam" id="PF03151">
    <property type="entry name" value="TPT"/>
    <property type="match status" value="1"/>
</dbReference>
<dbReference type="GO" id="GO:0016020">
    <property type="term" value="C:membrane"/>
    <property type="evidence" value="ECO:0007669"/>
    <property type="project" value="UniProtKB-SubCell"/>
</dbReference>
<gene>
    <name evidence="8" type="ORF">D5086_0000249600</name>
</gene>
<feature type="transmembrane region" description="Helical" evidence="6">
    <location>
        <begin position="62"/>
        <end position="82"/>
    </location>
</feature>
<feature type="transmembrane region" description="Helical" evidence="6">
    <location>
        <begin position="326"/>
        <end position="347"/>
    </location>
</feature>
<evidence type="ECO:0000256" key="1">
    <source>
        <dbReference type="ARBA" id="ARBA00004141"/>
    </source>
</evidence>
<dbReference type="InterPro" id="IPR004853">
    <property type="entry name" value="Sugar_P_trans_dom"/>
</dbReference>
<feature type="region of interest" description="Disordered" evidence="5">
    <location>
        <begin position="352"/>
        <end position="384"/>
    </location>
</feature>
<feature type="compositionally biased region" description="Basic and acidic residues" evidence="5">
    <location>
        <begin position="368"/>
        <end position="384"/>
    </location>
</feature>
<dbReference type="PANTHER" id="PTHR11132">
    <property type="entry name" value="SOLUTE CARRIER FAMILY 35"/>
    <property type="match status" value="1"/>
</dbReference>
<evidence type="ECO:0000259" key="7">
    <source>
        <dbReference type="Pfam" id="PF03151"/>
    </source>
</evidence>
<keyword evidence="3 6" id="KW-1133">Transmembrane helix</keyword>
<sequence>MLYSREVLNFLVRKDVRKILKRKDSDAGERGRALEELRSSLFSRFRSSESAKRHEQQLCGPVIALTFNFLVAIGIIFMNKWVLQGVGFHFPICLSFIHYALSWALMAIIKTFSVLPASPPSKSSRLSLFTLGFVMSFSTGLANVSLKYNSVGFYQMAKIAVTPSIVLAEFIWFKKRVSFSKVVALTVVSIGVAVATVTDLQFSLFGACVALAWIIPSAVNKILWSTLQQQDNWTALALMWKTTPITLFFLASLIPFLDPPGVFSYDWNFRNTALILMSALLGFLLQWSGALALGATSAISHVVLGQFKTCVVLLGNYYIFGSNPGATSICGALTAIGGMSCYTYLNICKPKPQTGKLSPGKSSTQSRSSKENGDSHDGYGGESV</sequence>
<dbReference type="AlphaFoldDB" id="A0A4U5NQP7"/>
<comment type="caution">
    <text evidence="8">The sequence shown here is derived from an EMBL/GenBank/DDBJ whole genome shotgun (WGS) entry which is preliminary data.</text>
</comment>
<feature type="transmembrane region" description="Helical" evidence="6">
    <location>
        <begin position="235"/>
        <end position="254"/>
    </location>
</feature>
<feature type="transmembrane region" description="Helical" evidence="6">
    <location>
        <begin position="204"/>
        <end position="223"/>
    </location>
</feature>
<feature type="transmembrane region" description="Helical" evidence="6">
    <location>
        <begin position="179"/>
        <end position="198"/>
    </location>
</feature>
<evidence type="ECO:0000256" key="2">
    <source>
        <dbReference type="ARBA" id="ARBA00022692"/>
    </source>
</evidence>
<organism evidence="8">
    <name type="scientific">Populus alba</name>
    <name type="common">White poplar</name>
    <dbReference type="NCBI Taxonomy" id="43335"/>
    <lineage>
        <taxon>Eukaryota</taxon>
        <taxon>Viridiplantae</taxon>
        <taxon>Streptophyta</taxon>
        <taxon>Embryophyta</taxon>
        <taxon>Tracheophyta</taxon>
        <taxon>Spermatophyta</taxon>
        <taxon>Magnoliopsida</taxon>
        <taxon>eudicotyledons</taxon>
        <taxon>Gunneridae</taxon>
        <taxon>Pentapetalae</taxon>
        <taxon>rosids</taxon>
        <taxon>fabids</taxon>
        <taxon>Malpighiales</taxon>
        <taxon>Salicaceae</taxon>
        <taxon>Saliceae</taxon>
        <taxon>Populus</taxon>
    </lineage>
</organism>
<feature type="domain" description="Sugar phosphate transporter" evidence="7">
    <location>
        <begin position="66"/>
        <end position="342"/>
    </location>
</feature>
<dbReference type="EMBL" id="RCHU01000956">
    <property type="protein sequence ID" value="TKR85294.1"/>
    <property type="molecule type" value="Genomic_DNA"/>
</dbReference>
<accession>A0A4U5NQP7</accession>
<comment type="subcellular location">
    <subcellularLocation>
        <location evidence="1">Membrane</location>
        <topology evidence="1">Multi-pass membrane protein</topology>
    </subcellularLocation>
</comment>
<proteinExistence type="predicted"/>
<protein>
    <submittedName>
        <fullName evidence="8">Putative membrane protein</fullName>
    </submittedName>
</protein>
<evidence type="ECO:0000256" key="4">
    <source>
        <dbReference type="ARBA" id="ARBA00023136"/>
    </source>
</evidence>
<feature type="transmembrane region" description="Helical" evidence="6">
    <location>
        <begin position="152"/>
        <end position="172"/>
    </location>
</feature>
<evidence type="ECO:0000313" key="8">
    <source>
        <dbReference type="EMBL" id="TKR85294.1"/>
    </source>
</evidence>
<keyword evidence="2 6" id="KW-0812">Transmembrane</keyword>
<name>A0A4U5NQP7_POPAL</name>
<keyword evidence="4 6" id="KW-0472">Membrane</keyword>
<feature type="transmembrane region" description="Helical" evidence="6">
    <location>
        <begin position="274"/>
        <end position="295"/>
    </location>
</feature>
<feature type="transmembrane region" description="Helical" evidence="6">
    <location>
        <begin position="88"/>
        <end position="108"/>
    </location>
</feature>
<dbReference type="InterPro" id="IPR050186">
    <property type="entry name" value="TPT_transporter"/>
</dbReference>
<evidence type="ECO:0000256" key="3">
    <source>
        <dbReference type="ARBA" id="ARBA00022989"/>
    </source>
</evidence>
<feature type="transmembrane region" description="Helical" evidence="6">
    <location>
        <begin position="128"/>
        <end position="146"/>
    </location>
</feature>
<reference evidence="8" key="1">
    <citation type="submission" date="2018-10" db="EMBL/GenBank/DDBJ databases">
        <title>Population genomic analysis revealed the cold adaptation of white poplar.</title>
        <authorList>
            <person name="Liu Y.-J."/>
        </authorList>
    </citation>
    <scope>NUCLEOTIDE SEQUENCE [LARGE SCALE GENOMIC DNA]</scope>
    <source>
        <strain evidence="8">PAL-ZL1</strain>
    </source>
</reference>